<evidence type="ECO:0000313" key="11">
    <source>
        <dbReference type="Proteomes" id="UP000199126"/>
    </source>
</evidence>
<name>A0A1H8TPL9_9EURY</name>
<organism evidence="10 11">
    <name type="scientific">Halogranum amylolyticum</name>
    <dbReference type="NCBI Taxonomy" id="660520"/>
    <lineage>
        <taxon>Archaea</taxon>
        <taxon>Methanobacteriati</taxon>
        <taxon>Methanobacteriota</taxon>
        <taxon>Stenosarchaea group</taxon>
        <taxon>Halobacteria</taxon>
        <taxon>Halobacteriales</taxon>
        <taxon>Haloferacaceae</taxon>
    </lineage>
</organism>
<feature type="binding site" evidence="8">
    <location>
        <position position="25"/>
    </location>
    <ligand>
        <name>GTP</name>
        <dbReference type="ChEBI" id="CHEBI:37565"/>
    </ligand>
</feature>
<evidence type="ECO:0000256" key="2">
    <source>
        <dbReference type="ARBA" id="ARBA00022679"/>
    </source>
</evidence>
<reference evidence="11" key="1">
    <citation type="submission" date="2016-10" db="EMBL/GenBank/DDBJ databases">
        <authorList>
            <person name="Varghese N."/>
            <person name="Submissions S."/>
        </authorList>
    </citation>
    <scope>NUCLEOTIDE SEQUENCE [LARGE SCALE GENOMIC DNA]</scope>
    <source>
        <strain evidence="11">CGMCC 1.10121</strain>
    </source>
</reference>
<feature type="domain" description="MobA-like NTP transferase" evidence="9">
    <location>
        <begin position="9"/>
        <end position="146"/>
    </location>
</feature>
<evidence type="ECO:0000313" key="10">
    <source>
        <dbReference type="EMBL" id="SEO92979.1"/>
    </source>
</evidence>
<comment type="function">
    <text evidence="8">Transfers a GMP moiety from GTP to Mo-molybdopterin (Mo-MPT) cofactor (Moco or molybdenum cofactor) to form Mo-molybdopterin guanine dinucleotide (Mo-MGD) cofactor.</text>
</comment>
<feature type="binding site" evidence="8">
    <location>
        <begin position="12"/>
        <end position="14"/>
    </location>
    <ligand>
        <name>GTP</name>
        <dbReference type="ChEBI" id="CHEBI:37565"/>
    </ligand>
</feature>
<comment type="domain">
    <text evidence="8">The N-terminal domain determines nucleotide recognition and specific binding, while the C-terminal domain determines the specific binding to the target protein.</text>
</comment>
<evidence type="ECO:0000256" key="7">
    <source>
        <dbReference type="ARBA" id="ARBA00023150"/>
    </source>
</evidence>
<dbReference type="GO" id="GO:0006777">
    <property type="term" value="P:Mo-molybdopterin cofactor biosynthetic process"/>
    <property type="evidence" value="ECO:0007669"/>
    <property type="project" value="UniProtKB-KW"/>
</dbReference>
<dbReference type="InterPro" id="IPR025877">
    <property type="entry name" value="MobA-like_NTP_Trfase"/>
</dbReference>
<feature type="binding site" evidence="8">
    <location>
        <position position="105"/>
    </location>
    <ligand>
        <name>Mg(2+)</name>
        <dbReference type="ChEBI" id="CHEBI:18420"/>
    </ligand>
</feature>
<accession>A0A1H8TPL9</accession>
<dbReference type="HAMAP" id="MF_00316">
    <property type="entry name" value="MobA"/>
    <property type="match status" value="1"/>
</dbReference>
<evidence type="ECO:0000259" key="9">
    <source>
        <dbReference type="Pfam" id="PF12804"/>
    </source>
</evidence>
<dbReference type="Gene3D" id="3.90.550.10">
    <property type="entry name" value="Spore Coat Polysaccharide Biosynthesis Protein SpsA, Chain A"/>
    <property type="match status" value="1"/>
</dbReference>
<dbReference type="PANTHER" id="PTHR19136:SF81">
    <property type="entry name" value="MOLYBDENUM COFACTOR GUANYLYLTRANSFERASE"/>
    <property type="match status" value="1"/>
</dbReference>
<evidence type="ECO:0000256" key="5">
    <source>
        <dbReference type="ARBA" id="ARBA00022842"/>
    </source>
</evidence>
<dbReference type="EC" id="2.7.7.77" evidence="8"/>
<dbReference type="InterPro" id="IPR029044">
    <property type="entry name" value="Nucleotide-diphossugar_trans"/>
</dbReference>
<proteinExistence type="inferred from homology"/>
<evidence type="ECO:0000256" key="6">
    <source>
        <dbReference type="ARBA" id="ARBA00023134"/>
    </source>
</evidence>
<dbReference type="PANTHER" id="PTHR19136">
    <property type="entry name" value="MOLYBDENUM COFACTOR GUANYLYLTRANSFERASE"/>
    <property type="match status" value="1"/>
</dbReference>
<feature type="binding site" evidence="8">
    <location>
        <position position="105"/>
    </location>
    <ligand>
        <name>GTP</name>
        <dbReference type="ChEBI" id="CHEBI:37565"/>
    </ligand>
</feature>
<dbReference type="Pfam" id="PF12804">
    <property type="entry name" value="NTP_transf_3"/>
    <property type="match status" value="1"/>
</dbReference>
<comment type="caution">
    <text evidence="8">Lacks conserved residue(s) required for the propagation of feature annotation.</text>
</comment>
<dbReference type="RefSeq" id="WP_089825410.1">
    <property type="nucleotide sequence ID" value="NZ_FODV01000008.1"/>
</dbReference>
<dbReference type="GO" id="GO:0061603">
    <property type="term" value="F:molybdenum cofactor guanylyltransferase activity"/>
    <property type="evidence" value="ECO:0007669"/>
    <property type="project" value="UniProtKB-EC"/>
</dbReference>
<dbReference type="GO" id="GO:0046872">
    <property type="term" value="F:metal ion binding"/>
    <property type="evidence" value="ECO:0007669"/>
    <property type="project" value="UniProtKB-KW"/>
</dbReference>
<keyword evidence="1 8" id="KW-0963">Cytoplasm</keyword>
<evidence type="ECO:0000256" key="1">
    <source>
        <dbReference type="ARBA" id="ARBA00022490"/>
    </source>
</evidence>
<dbReference type="SUPFAM" id="SSF53448">
    <property type="entry name" value="Nucleotide-diphospho-sugar transferases"/>
    <property type="match status" value="1"/>
</dbReference>
<sequence>MRPDTGRTGVIVAGGRSTRFGGVDKATVRLDGVPLLRRVAETLDPAIDEIVVNCRRKQRPTFETILSGLDVGFAEDPILDRGPVAGLRTGLQATTAEYAAVVACDMPFVPTAFLDHLFAAARTDAGAVPEVDGERQPFPAVVHVRAAQTACTDAFVHRAGRLYDVFDLLGPVVVPERTVAAYADPAAFRNINTRADLRDARVSV</sequence>
<keyword evidence="2 8" id="KW-0808">Transferase</keyword>
<dbReference type="GO" id="GO:0005737">
    <property type="term" value="C:cytoplasm"/>
    <property type="evidence" value="ECO:0007669"/>
    <property type="project" value="UniProtKB-SubCell"/>
</dbReference>
<keyword evidence="7 8" id="KW-0501">Molybdenum cofactor biosynthesis</keyword>
<comment type="cofactor">
    <cofactor evidence="8">
        <name>Mg(2+)</name>
        <dbReference type="ChEBI" id="CHEBI:18420"/>
    </cofactor>
</comment>
<comment type="similarity">
    <text evidence="8">Belongs to the MobA family.</text>
</comment>
<comment type="subcellular location">
    <subcellularLocation>
        <location evidence="8">Cytoplasm</location>
    </subcellularLocation>
</comment>
<evidence type="ECO:0000256" key="8">
    <source>
        <dbReference type="HAMAP-Rule" id="MF_00316"/>
    </source>
</evidence>
<keyword evidence="5 8" id="KW-0460">Magnesium</keyword>
<keyword evidence="11" id="KW-1185">Reference proteome</keyword>
<evidence type="ECO:0000256" key="4">
    <source>
        <dbReference type="ARBA" id="ARBA00022741"/>
    </source>
</evidence>
<dbReference type="AlphaFoldDB" id="A0A1H8TPL9"/>
<protein>
    <recommendedName>
        <fullName evidence="8">Probable molybdenum cofactor guanylyltransferase</fullName>
        <shortName evidence="8">MoCo guanylyltransferase</shortName>
        <ecNumber evidence="8">2.7.7.77</ecNumber>
    </recommendedName>
    <alternativeName>
        <fullName evidence="8">GTP:molybdopterin guanylyltransferase</fullName>
    </alternativeName>
    <alternativeName>
        <fullName evidence="8">Mo-MPT guanylyltransferase</fullName>
    </alternativeName>
    <alternativeName>
        <fullName evidence="8">Molybdopterin guanylyltransferase</fullName>
    </alternativeName>
    <alternativeName>
        <fullName evidence="8">Molybdopterin-guanine dinucleotide synthase</fullName>
        <shortName evidence="8">MGD synthase</shortName>
    </alternativeName>
</protein>
<dbReference type="OrthoDB" id="28434at2157"/>
<evidence type="ECO:0000256" key="3">
    <source>
        <dbReference type="ARBA" id="ARBA00022723"/>
    </source>
</evidence>
<dbReference type="InterPro" id="IPR013482">
    <property type="entry name" value="Molybde_CF_guanTrfase"/>
</dbReference>
<keyword evidence="3 8" id="KW-0479">Metal-binding</keyword>
<dbReference type="GO" id="GO:0005525">
    <property type="term" value="F:GTP binding"/>
    <property type="evidence" value="ECO:0007669"/>
    <property type="project" value="UniProtKB-UniRule"/>
</dbReference>
<comment type="catalytic activity">
    <reaction evidence="8">
        <text>Mo-molybdopterin + GTP + H(+) = Mo-molybdopterin guanine dinucleotide + diphosphate</text>
        <dbReference type="Rhea" id="RHEA:34243"/>
        <dbReference type="ChEBI" id="CHEBI:15378"/>
        <dbReference type="ChEBI" id="CHEBI:33019"/>
        <dbReference type="ChEBI" id="CHEBI:37565"/>
        <dbReference type="ChEBI" id="CHEBI:71302"/>
        <dbReference type="ChEBI" id="CHEBI:71310"/>
        <dbReference type="EC" id="2.7.7.77"/>
    </reaction>
</comment>
<feature type="binding site" evidence="8">
    <location>
        <position position="53"/>
    </location>
    <ligand>
        <name>GTP</name>
        <dbReference type="ChEBI" id="CHEBI:37565"/>
    </ligand>
</feature>
<dbReference type="CDD" id="cd02503">
    <property type="entry name" value="MobA"/>
    <property type="match status" value="1"/>
</dbReference>
<keyword evidence="6 8" id="KW-0342">GTP-binding</keyword>
<gene>
    <name evidence="8" type="primary">mobA</name>
    <name evidence="10" type="ORF">SAMN04487948_10837</name>
</gene>
<keyword evidence="4 8" id="KW-0547">Nucleotide-binding</keyword>
<dbReference type="Proteomes" id="UP000199126">
    <property type="component" value="Unassembled WGS sequence"/>
</dbReference>
<dbReference type="EMBL" id="FODV01000008">
    <property type="protein sequence ID" value="SEO92979.1"/>
    <property type="molecule type" value="Genomic_DNA"/>
</dbReference>